<dbReference type="RefSeq" id="WP_394164114.1">
    <property type="nucleotide sequence ID" value="NZ_JBHGCJ010000012.1"/>
</dbReference>
<dbReference type="Proteomes" id="UP001605261">
    <property type="component" value="Unassembled WGS sequence"/>
</dbReference>
<dbReference type="EMBL" id="JBHGCJ010000012">
    <property type="protein sequence ID" value="MFG6110542.1"/>
    <property type="molecule type" value="Genomic_DNA"/>
</dbReference>
<dbReference type="InterPro" id="IPR010269">
    <property type="entry name" value="T6SS_TssC-like"/>
</dbReference>
<reference evidence="1 2" key="1">
    <citation type="submission" date="2024-09" db="EMBL/GenBank/DDBJ databases">
        <authorList>
            <consortium name="All-Russian atlas of soil microorganisms"/>
            <consortium name="as a basis for the search for new antimicrobial producers and enzymes with unique properties"/>
            <person name="Sokolova E.A."/>
            <person name="Voronina E.N."/>
        </authorList>
    </citation>
    <scope>NUCLEOTIDE SEQUENCE [LARGE SCALE GENOMIC DNA]</scope>
    <source>
        <strain evidence="1 2">AF-22b-331.1</strain>
    </source>
</reference>
<evidence type="ECO:0000313" key="1">
    <source>
        <dbReference type="EMBL" id="MFG6110542.1"/>
    </source>
</evidence>
<gene>
    <name evidence="1" type="primary">tssF</name>
    <name evidence="1" type="ORF">ACEU0G_000419</name>
</gene>
<dbReference type="NCBIfam" id="TIGR03359">
    <property type="entry name" value="VI_chp_6"/>
    <property type="match status" value="1"/>
</dbReference>
<protein>
    <submittedName>
        <fullName evidence="1">Type VI secretion system baseplate subunit TssF</fullName>
    </submittedName>
</protein>
<dbReference type="Pfam" id="PF05947">
    <property type="entry name" value="T6SS_TssF"/>
    <property type="match status" value="1"/>
</dbReference>
<name>A0ABW7D002_9GAMM</name>
<dbReference type="InterPro" id="IPR010272">
    <property type="entry name" value="T6SS_TssF"/>
</dbReference>
<dbReference type="PANTHER" id="PTHR35565">
    <property type="entry name" value="CYTOPLASMIC PROTEIN-RELATED"/>
    <property type="match status" value="1"/>
</dbReference>
<accession>A0ABW7D002</accession>
<dbReference type="PIRSF" id="PIRSF028304">
    <property type="entry name" value="UCP028304"/>
    <property type="match status" value="1"/>
</dbReference>
<sequence length="588" mass="66685">MPFKRIYRDELTFLRLQGREFARHNPQLARFLGEKAADPDVERLLEGFAFLTGKLRLKLEDDFEELTHSLLQLLWPNYLRPIPSMTIMRFDPVDRAIAVRQTLPRGALLASVPVDGVACQFRTCTDLKIDPLRIDAIHDAHTRETSVVRLELQALSDRRLDEIDCDALDLHLSGDDYTALTLYLWTARYLDEVRVIVGDQVRTLGSADVCFPGFGADEALLPYPRNVFDGYRVLQEYFAFPRRFYFIRLARLRAVWPAAIGRQIRIEFHYSRPMPTDIKVRTADISLHCVPAINLFAHDAEPMSLDGQDSDYPLRPSGGLPHAHEVFSVDHVSGWNQGPHSGPGGRGRQYHDFSSFQHEIEKSQGRAALYFRTRIETDAADGGLRQRISFVRSDDSSFIGRRETISVDLTCTNRDLPAALAAGDVCIPTEEIPAYLTFTNITPPTQPYRPVLDGSLHWTLISNLSLNYLSLLGTEPLKAVLRAYDFAALHDIQSERSSRKRLEGIRGARTLPVNTLIKGLPVRGLKTVLELDQDAFLCEGELYLFGTVMSRFFGLYASINSFHLLEVKNLTNNETYTWTLQRGHQPVI</sequence>
<evidence type="ECO:0000313" key="2">
    <source>
        <dbReference type="Proteomes" id="UP001605261"/>
    </source>
</evidence>
<organism evidence="1 2">
    <name type="scientific">Stenotrophomonas nematodicola</name>
    <dbReference type="NCBI Taxonomy" id="2656746"/>
    <lineage>
        <taxon>Bacteria</taxon>
        <taxon>Pseudomonadati</taxon>
        <taxon>Pseudomonadota</taxon>
        <taxon>Gammaproteobacteria</taxon>
        <taxon>Lysobacterales</taxon>
        <taxon>Lysobacteraceae</taxon>
        <taxon>Stenotrophomonas</taxon>
    </lineage>
</organism>
<proteinExistence type="predicted"/>
<comment type="caution">
    <text evidence="1">The sequence shown here is derived from an EMBL/GenBank/DDBJ whole genome shotgun (WGS) entry which is preliminary data.</text>
</comment>
<keyword evidence="2" id="KW-1185">Reference proteome</keyword>
<dbReference type="PANTHER" id="PTHR35565:SF1">
    <property type="entry name" value="TYPE VI SECRETION SYSTEM CONTRACTILE SHEATH LARGE SUBUNIT"/>
    <property type="match status" value="1"/>
</dbReference>